<gene>
    <name evidence="2" type="ORF">Scani_58110</name>
</gene>
<feature type="region of interest" description="Disordered" evidence="1">
    <location>
        <begin position="123"/>
        <end position="155"/>
    </location>
</feature>
<organism evidence="2 3">
    <name type="scientific">Streptomyces caniferus</name>
    <dbReference type="NCBI Taxonomy" id="285557"/>
    <lineage>
        <taxon>Bacteria</taxon>
        <taxon>Bacillati</taxon>
        <taxon>Actinomycetota</taxon>
        <taxon>Actinomycetes</taxon>
        <taxon>Kitasatosporales</taxon>
        <taxon>Streptomycetaceae</taxon>
        <taxon>Streptomyces</taxon>
    </lineage>
</organism>
<dbReference type="InterPro" id="IPR027417">
    <property type="entry name" value="P-loop_NTPase"/>
</dbReference>
<dbReference type="SUPFAM" id="SSF52540">
    <property type="entry name" value="P-loop containing nucleoside triphosphate hydrolases"/>
    <property type="match status" value="1"/>
</dbReference>
<reference evidence="2 3" key="1">
    <citation type="submission" date="2019-12" db="EMBL/GenBank/DDBJ databases">
        <title>Whole genome shotgun sequence of Streptomyces caniferus NBRC 15389.</title>
        <authorList>
            <person name="Ichikawa N."/>
            <person name="Kimura A."/>
            <person name="Kitahashi Y."/>
            <person name="Komaki H."/>
            <person name="Tamura T."/>
        </authorList>
    </citation>
    <scope>NUCLEOTIDE SEQUENCE [LARGE SCALE GENOMIC DNA]</scope>
    <source>
        <strain evidence="2 3">NBRC 15389</strain>
    </source>
</reference>
<comment type="caution">
    <text evidence="2">The sequence shown here is derived from an EMBL/GenBank/DDBJ whole genome shotgun (WGS) entry which is preliminary data.</text>
</comment>
<dbReference type="Gene3D" id="3.40.50.300">
    <property type="entry name" value="P-loop containing nucleotide triphosphate hydrolases"/>
    <property type="match status" value="1"/>
</dbReference>
<evidence type="ECO:0000313" key="3">
    <source>
        <dbReference type="Proteomes" id="UP000435837"/>
    </source>
</evidence>
<feature type="compositionally biased region" description="Low complexity" evidence="1">
    <location>
        <begin position="124"/>
        <end position="138"/>
    </location>
</feature>
<name>A0A640SDT4_9ACTN</name>
<dbReference type="EMBL" id="BLIN01000005">
    <property type="protein sequence ID" value="GFE09543.1"/>
    <property type="molecule type" value="Genomic_DNA"/>
</dbReference>
<protein>
    <submittedName>
        <fullName evidence="2">Uncharacterized protein</fullName>
    </submittedName>
</protein>
<sequence>MFRRLDFRQLRMLDAACAYAGRYDVILDGILGPWMLEPFRATCRQRGLGLSYVVLRPSLDVALARAARREGRHLKDIERLTGLYGAFEDLGALESHVVDSSAQSAAETAAEITAGLWAGRFATGAAPRPDSPAARADSAPPPSSPGPQNGPRGVS</sequence>
<evidence type="ECO:0000313" key="2">
    <source>
        <dbReference type="EMBL" id="GFE09543.1"/>
    </source>
</evidence>
<dbReference type="Proteomes" id="UP000435837">
    <property type="component" value="Unassembled WGS sequence"/>
</dbReference>
<proteinExistence type="predicted"/>
<accession>A0A640SDT4</accession>
<dbReference type="AlphaFoldDB" id="A0A640SDT4"/>
<evidence type="ECO:0000256" key="1">
    <source>
        <dbReference type="SAM" id="MobiDB-lite"/>
    </source>
</evidence>